<dbReference type="AlphaFoldDB" id="X0UWZ4"/>
<gene>
    <name evidence="1" type="ORF">S01H1_42893</name>
</gene>
<sequence length="82" mass="8781">QNDKVSYDDEGGTIIQAEVDGVMRLGVTNKIFRKDPAPYTTVPLVADIDVSDIADRHFPDVTFDAKLAGAIHSVGVHGTVSL</sequence>
<protein>
    <submittedName>
        <fullName evidence="1">Uncharacterized protein</fullName>
    </submittedName>
</protein>
<name>X0UWZ4_9ZZZZ</name>
<feature type="non-terminal residue" evidence="1">
    <location>
        <position position="1"/>
    </location>
</feature>
<accession>X0UWZ4</accession>
<proteinExistence type="predicted"/>
<reference evidence="1" key="1">
    <citation type="journal article" date="2014" name="Front. Microbiol.">
        <title>High frequency of phylogenetically diverse reductive dehalogenase-homologous genes in deep subseafloor sedimentary metagenomes.</title>
        <authorList>
            <person name="Kawai M."/>
            <person name="Futagami T."/>
            <person name="Toyoda A."/>
            <person name="Takaki Y."/>
            <person name="Nishi S."/>
            <person name="Hori S."/>
            <person name="Arai W."/>
            <person name="Tsubouchi T."/>
            <person name="Morono Y."/>
            <person name="Uchiyama I."/>
            <person name="Ito T."/>
            <person name="Fujiyama A."/>
            <person name="Inagaki F."/>
            <person name="Takami H."/>
        </authorList>
    </citation>
    <scope>NUCLEOTIDE SEQUENCE</scope>
    <source>
        <strain evidence="1">Expedition CK06-06</strain>
    </source>
</reference>
<dbReference type="EMBL" id="BARS01027299">
    <property type="protein sequence ID" value="GAG10374.1"/>
    <property type="molecule type" value="Genomic_DNA"/>
</dbReference>
<evidence type="ECO:0000313" key="1">
    <source>
        <dbReference type="EMBL" id="GAG10374.1"/>
    </source>
</evidence>
<organism evidence="1">
    <name type="scientific">marine sediment metagenome</name>
    <dbReference type="NCBI Taxonomy" id="412755"/>
    <lineage>
        <taxon>unclassified sequences</taxon>
        <taxon>metagenomes</taxon>
        <taxon>ecological metagenomes</taxon>
    </lineage>
</organism>
<comment type="caution">
    <text evidence="1">The sequence shown here is derived from an EMBL/GenBank/DDBJ whole genome shotgun (WGS) entry which is preliminary data.</text>
</comment>